<keyword evidence="1" id="KW-0472">Membrane</keyword>
<proteinExistence type="predicted"/>
<keyword evidence="1" id="KW-0812">Transmembrane</keyword>
<evidence type="ECO:0000256" key="1">
    <source>
        <dbReference type="SAM" id="Phobius"/>
    </source>
</evidence>
<dbReference type="EMBL" id="JAZDQP010000013">
    <property type="protein sequence ID" value="MEE1868464.1"/>
    <property type="molecule type" value="Genomic_DNA"/>
</dbReference>
<sequence length="218" mass="25077">MNSFMDTVNGYIAWSGLIIGVLAIFKTFGLEAFKGIISNRIETIRTESAEELELLKAKYEYNLERFKGFHAVLAKDEIDTYKKLWTSISLSVIALNRISDDINPWTLADLYSVDRSEIEDYDCERAIELKSRYLEDTINDLKVKMSSADEIAYASRPFISEAVWSEITDLHTFLAKIWIDLKLNFYEQPLSEFLENARSEAEIKVSNISSTIKKATRE</sequence>
<dbReference type="AlphaFoldDB" id="A0AB35WYJ7"/>
<protein>
    <recommendedName>
        <fullName evidence="4">DUF4760 domain-containing protein</fullName>
    </recommendedName>
</protein>
<evidence type="ECO:0008006" key="4">
    <source>
        <dbReference type="Google" id="ProtNLM"/>
    </source>
</evidence>
<accession>A0AB35WYJ7</accession>
<organism evidence="2 3">
    <name type="scientific">Pseudomonas auratipiscis</name>
    <dbReference type="NCBI Taxonomy" id="3115853"/>
    <lineage>
        <taxon>Bacteria</taxon>
        <taxon>Pseudomonadati</taxon>
        <taxon>Pseudomonadota</taxon>
        <taxon>Gammaproteobacteria</taxon>
        <taxon>Pseudomonadales</taxon>
        <taxon>Pseudomonadaceae</taxon>
        <taxon>Pseudomonas</taxon>
    </lineage>
</organism>
<comment type="caution">
    <text evidence="2">The sequence shown here is derived from an EMBL/GenBank/DDBJ whole genome shotgun (WGS) entry which is preliminary data.</text>
</comment>
<gene>
    <name evidence="2" type="ORF">V0R53_18925</name>
</gene>
<reference evidence="2 3" key="1">
    <citation type="submission" date="2024-01" db="EMBL/GenBank/DDBJ databases">
        <title>Unpublished Manusciprt.</title>
        <authorList>
            <person name="Duman M."/>
            <person name="Valdes E.G."/>
            <person name="Ajmi N."/>
            <person name="Altun S."/>
            <person name="Saticioglu I.B."/>
        </authorList>
    </citation>
    <scope>NUCLEOTIDE SEQUENCE [LARGE SCALE GENOMIC DNA]</scope>
    <source>
        <strain evidence="2 3">120P</strain>
    </source>
</reference>
<keyword evidence="1" id="KW-1133">Transmembrane helix</keyword>
<dbReference type="Proteomes" id="UP001307839">
    <property type="component" value="Unassembled WGS sequence"/>
</dbReference>
<dbReference type="RefSeq" id="WP_330080264.1">
    <property type="nucleotide sequence ID" value="NZ_JAZDCU010000030.1"/>
</dbReference>
<feature type="transmembrane region" description="Helical" evidence="1">
    <location>
        <begin position="12"/>
        <end position="33"/>
    </location>
</feature>
<keyword evidence="3" id="KW-1185">Reference proteome</keyword>
<evidence type="ECO:0000313" key="3">
    <source>
        <dbReference type="Proteomes" id="UP001307839"/>
    </source>
</evidence>
<name>A0AB35WYJ7_9PSED</name>
<evidence type="ECO:0000313" key="2">
    <source>
        <dbReference type="EMBL" id="MEE1868464.1"/>
    </source>
</evidence>